<feature type="binding site" evidence="9">
    <location>
        <position position="104"/>
    </location>
    <ligand>
        <name>Mg(2+)</name>
        <dbReference type="ChEBI" id="CHEBI:18420"/>
    </ligand>
</feature>
<keyword evidence="6 10" id="KW-0456">Lyase</keyword>
<comment type="caution">
    <text evidence="11">The sequence shown here is derived from an EMBL/GenBank/DDBJ whole genome shotgun (WGS) entry which is preliminary data.</text>
</comment>
<evidence type="ECO:0000256" key="5">
    <source>
        <dbReference type="ARBA" id="ARBA00022723"/>
    </source>
</evidence>
<evidence type="ECO:0000256" key="10">
    <source>
        <dbReference type="RuleBase" id="RU004338"/>
    </source>
</evidence>
<dbReference type="NCBIfam" id="TIGR01935">
    <property type="entry name" value="NOT-MenG"/>
    <property type="match status" value="1"/>
</dbReference>
<evidence type="ECO:0000256" key="6">
    <source>
        <dbReference type="ARBA" id="ARBA00023239"/>
    </source>
</evidence>
<dbReference type="GO" id="GO:0046872">
    <property type="term" value="F:metal ion binding"/>
    <property type="evidence" value="ECO:0007669"/>
    <property type="project" value="UniProtKB-KW"/>
</dbReference>
<evidence type="ECO:0000313" key="12">
    <source>
        <dbReference type="Proteomes" id="UP000065521"/>
    </source>
</evidence>
<accession>A0A102L0Q9</accession>
<evidence type="ECO:0000256" key="1">
    <source>
        <dbReference type="ARBA" id="ARBA00001342"/>
    </source>
</evidence>
<dbReference type="CDD" id="cd16841">
    <property type="entry name" value="RraA_family"/>
    <property type="match status" value="1"/>
</dbReference>
<feature type="binding site" evidence="9">
    <location>
        <begin position="81"/>
        <end position="84"/>
    </location>
    <ligand>
        <name>substrate</name>
    </ligand>
</feature>
<dbReference type="GO" id="GO:0008428">
    <property type="term" value="F:ribonuclease inhibitor activity"/>
    <property type="evidence" value="ECO:0007669"/>
    <property type="project" value="InterPro"/>
</dbReference>
<feature type="binding site" evidence="9">
    <location>
        <position position="103"/>
    </location>
    <ligand>
        <name>substrate</name>
    </ligand>
</feature>
<comment type="function">
    <text evidence="7 10">Catalyzes the aldol cleavage of 4-hydroxy-4-methyl-2-oxoglutarate (HMG) into 2 molecules of pyruvate. Also contains a secondary oxaloacetate (OAA) decarboxylase activity due to the common pyruvate enolate transition state formed following C-C bond cleavage in the retro-aldol and decarboxylation reactions.</text>
</comment>
<evidence type="ECO:0000256" key="4">
    <source>
        <dbReference type="ARBA" id="ARBA00011233"/>
    </source>
</evidence>
<organism evidence="11 12">
    <name type="scientific">Burkholderia ubonensis</name>
    <dbReference type="NCBI Taxonomy" id="101571"/>
    <lineage>
        <taxon>Bacteria</taxon>
        <taxon>Pseudomonadati</taxon>
        <taxon>Pseudomonadota</taxon>
        <taxon>Betaproteobacteria</taxon>
        <taxon>Burkholderiales</taxon>
        <taxon>Burkholderiaceae</taxon>
        <taxon>Burkholderia</taxon>
        <taxon>Burkholderia cepacia complex</taxon>
    </lineage>
</organism>
<comment type="similarity">
    <text evidence="3 10">Belongs to the class II aldolase/RraA-like family.</text>
</comment>
<keyword evidence="9" id="KW-0460">Magnesium</keyword>
<dbReference type="Pfam" id="PF03737">
    <property type="entry name" value="RraA-like"/>
    <property type="match status" value="1"/>
</dbReference>
<dbReference type="PANTHER" id="PTHR33254:SF4">
    <property type="entry name" value="4-HYDROXY-4-METHYL-2-OXOGLUTARATE ALDOLASE 3-RELATED"/>
    <property type="match status" value="1"/>
</dbReference>
<dbReference type="PANTHER" id="PTHR33254">
    <property type="entry name" value="4-HYDROXY-4-METHYL-2-OXOGLUTARATE ALDOLASE 3-RELATED"/>
    <property type="match status" value="1"/>
</dbReference>
<evidence type="ECO:0000256" key="2">
    <source>
        <dbReference type="ARBA" id="ARBA00001968"/>
    </source>
</evidence>
<comment type="cofactor">
    <cofactor evidence="9">
        <name>Mg(2+)</name>
        <dbReference type="ChEBI" id="CHEBI:18420"/>
    </cofactor>
</comment>
<comment type="subunit">
    <text evidence="4 10">Homotrimer.</text>
</comment>
<name>A0A102L0Q9_9BURK</name>
<dbReference type="InterPro" id="IPR005493">
    <property type="entry name" value="RraA/RraA-like"/>
</dbReference>
<sequence length="165" mass="17107">MTTFATTDLCDAHEDQLAAGALRVLEPALRPYGGAARFAGPAATLKLFEDNTLVRAALAQDGAGRVLVVDGGGSRRCALVGGNLGALAEKNHWAGIVVYGCVRDSAELRACNVGVLALATHPRKSDKRGAGERDVPVTVLGTRIAPGEWIYADEDGVLVSATPLT</sequence>
<comment type="cofactor">
    <cofactor evidence="2 10">
        <name>a divalent metal cation</name>
        <dbReference type="ChEBI" id="CHEBI:60240"/>
    </cofactor>
</comment>
<dbReference type="RefSeq" id="WP_059631223.1">
    <property type="nucleotide sequence ID" value="NZ_LOTK01000013.1"/>
</dbReference>
<dbReference type="AlphaFoldDB" id="A0A102L0Q9"/>
<dbReference type="InterPro" id="IPR036704">
    <property type="entry name" value="RraA/RraA-like_sf"/>
</dbReference>
<protein>
    <recommendedName>
        <fullName evidence="10">4-hydroxy-4-methyl-2-oxoglutarate aldolase</fullName>
        <shortName evidence="10">HMG aldolase</shortName>
        <ecNumber evidence="10">4.1.1.112</ecNumber>
        <ecNumber evidence="10">4.1.3.17</ecNumber>
    </recommendedName>
    <alternativeName>
        <fullName evidence="10">Oxaloacetate decarboxylase</fullName>
    </alternativeName>
</protein>
<dbReference type="GO" id="GO:0008948">
    <property type="term" value="F:oxaloacetate decarboxylase activity"/>
    <property type="evidence" value="ECO:0007669"/>
    <property type="project" value="UniProtKB-EC"/>
</dbReference>
<dbReference type="GO" id="GO:0051252">
    <property type="term" value="P:regulation of RNA metabolic process"/>
    <property type="evidence" value="ECO:0007669"/>
    <property type="project" value="InterPro"/>
</dbReference>
<dbReference type="Proteomes" id="UP000065521">
    <property type="component" value="Unassembled WGS sequence"/>
</dbReference>
<evidence type="ECO:0000256" key="9">
    <source>
        <dbReference type="PIRSR" id="PIRSR605493-1"/>
    </source>
</evidence>
<evidence type="ECO:0000313" key="11">
    <source>
        <dbReference type="EMBL" id="KUZ96778.1"/>
    </source>
</evidence>
<reference evidence="11 12" key="1">
    <citation type="submission" date="2015-11" db="EMBL/GenBank/DDBJ databases">
        <title>Expanding the genomic diversity of Burkholderia species for the development of highly accurate diagnostics.</title>
        <authorList>
            <person name="Sahl J."/>
            <person name="Keim P."/>
            <person name="Wagner D."/>
        </authorList>
    </citation>
    <scope>NUCLEOTIDE SEQUENCE [LARGE SCALE GENOMIC DNA]</scope>
    <source>
        <strain evidence="11 12">RF32-BP4</strain>
    </source>
</reference>
<dbReference type="SUPFAM" id="SSF89562">
    <property type="entry name" value="RraA-like"/>
    <property type="match status" value="1"/>
</dbReference>
<keyword evidence="5 9" id="KW-0479">Metal-binding</keyword>
<evidence type="ECO:0000256" key="8">
    <source>
        <dbReference type="ARBA" id="ARBA00047973"/>
    </source>
</evidence>
<dbReference type="GO" id="GO:0047443">
    <property type="term" value="F:4-hydroxy-4-methyl-2-oxoglutarate aldolase activity"/>
    <property type="evidence" value="ECO:0007669"/>
    <property type="project" value="UniProtKB-EC"/>
</dbReference>
<dbReference type="EMBL" id="LOTN01000002">
    <property type="protein sequence ID" value="KUZ96778.1"/>
    <property type="molecule type" value="Genomic_DNA"/>
</dbReference>
<proteinExistence type="inferred from homology"/>
<gene>
    <name evidence="11" type="ORF">WI38_03490</name>
</gene>
<dbReference type="NCBIfam" id="NF006875">
    <property type="entry name" value="PRK09372.1"/>
    <property type="match status" value="1"/>
</dbReference>
<dbReference type="InterPro" id="IPR010203">
    <property type="entry name" value="RraA"/>
</dbReference>
<dbReference type="Gene3D" id="3.50.30.40">
    <property type="entry name" value="Ribonuclease E inhibitor RraA/RraA-like"/>
    <property type="match status" value="1"/>
</dbReference>
<comment type="catalytic activity">
    <reaction evidence="1 10">
        <text>4-hydroxy-4-methyl-2-oxoglutarate = 2 pyruvate</text>
        <dbReference type="Rhea" id="RHEA:22748"/>
        <dbReference type="ChEBI" id="CHEBI:15361"/>
        <dbReference type="ChEBI" id="CHEBI:58276"/>
        <dbReference type="EC" id="4.1.3.17"/>
    </reaction>
</comment>
<dbReference type="EC" id="4.1.3.17" evidence="10"/>
<evidence type="ECO:0000256" key="3">
    <source>
        <dbReference type="ARBA" id="ARBA00008621"/>
    </source>
</evidence>
<evidence type="ECO:0000256" key="7">
    <source>
        <dbReference type="ARBA" id="ARBA00025046"/>
    </source>
</evidence>
<comment type="catalytic activity">
    <reaction evidence="8 10">
        <text>oxaloacetate + H(+) = pyruvate + CO2</text>
        <dbReference type="Rhea" id="RHEA:15641"/>
        <dbReference type="ChEBI" id="CHEBI:15361"/>
        <dbReference type="ChEBI" id="CHEBI:15378"/>
        <dbReference type="ChEBI" id="CHEBI:16452"/>
        <dbReference type="ChEBI" id="CHEBI:16526"/>
        <dbReference type="EC" id="4.1.1.112"/>
    </reaction>
</comment>
<dbReference type="EC" id="4.1.1.112" evidence="10"/>